<evidence type="ECO:0000313" key="3">
    <source>
        <dbReference type="Proteomes" id="UP001165090"/>
    </source>
</evidence>
<accession>A0ABQ5SAE9</accession>
<keyword evidence="3" id="KW-1185">Reference proteome</keyword>
<dbReference type="EMBL" id="BSDZ01000028">
    <property type="protein sequence ID" value="GLI66171.1"/>
    <property type="molecule type" value="Genomic_DNA"/>
</dbReference>
<name>A0ABQ5SAE9_9CHLO</name>
<sequence>IGRRGSAPGRVPAQALTLLLVEKSKRSSESRTRTKLQIHNTTPHYVGVTLAGFSSVPKYSPGVPVGTGKGVLASALLSFHGSSAPGPVMGLAANVPPLVASIARSCCSVDRSPCHVLSLTTTTCQPSPVRSRRRKAADPDISQREFRITPPPPRPVAAAAVPAPGGGSAHSSNAIRTFRCSRTVVNVAASVQPPLPPLDPSCFPTELSRALKLAVSASDAVSVVDTGNGVKIRMGPCSPGRIPNPISSSTSTPTSTMNAPSHSNDPWVTVAPRSSGAAATTFTSATAATALLQAMRLPSHVRPDFTNAVASAATAPSSTCRTTLATCVAHGPNAA</sequence>
<comment type="caution">
    <text evidence="2">The sequence shown here is derived from an EMBL/GenBank/DDBJ whole genome shotgun (WGS) entry which is preliminary data.</text>
</comment>
<gene>
    <name evidence="2" type="ORF">VaNZ11_009934</name>
</gene>
<feature type="compositionally biased region" description="Low complexity" evidence="1">
    <location>
        <begin position="243"/>
        <end position="261"/>
    </location>
</feature>
<feature type="region of interest" description="Disordered" evidence="1">
    <location>
        <begin position="232"/>
        <end position="265"/>
    </location>
</feature>
<feature type="region of interest" description="Disordered" evidence="1">
    <location>
        <begin position="125"/>
        <end position="155"/>
    </location>
</feature>
<dbReference type="Proteomes" id="UP001165090">
    <property type="component" value="Unassembled WGS sequence"/>
</dbReference>
<organism evidence="2 3">
    <name type="scientific">Volvox africanus</name>
    <dbReference type="NCBI Taxonomy" id="51714"/>
    <lineage>
        <taxon>Eukaryota</taxon>
        <taxon>Viridiplantae</taxon>
        <taxon>Chlorophyta</taxon>
        <taxon>core chlorophytes</taxon>
        <taxon>Chlorophyceae</taxon>
        <taxon>CS clade</taxon>
        <taxon>Chlamydomonadales</taxon>
        <taxon>Volvocaceae</taxon>
        <taxon>Volvox</taxon>
    </lineage>
</organism>
<feature type="compositionally biased region" description="Basic and acidic residues" evidence="1">
    <location>
        <begin position="136"/>
        <end position="147"/>
    </location>
</feature>
<feature type="non-terminal residue" evidence="2">
    <location>
        <position position="1"/>
    </location>
</feature>
<proteinExistence type="predicted"/>
<evidence type="ECO:0000313" key="2">
    <source>
        <dbReference type="EMBL" id="GLI66171.1"/>
    </source>
</evidence>
<reference evidence="2 3" key="1">
    <citation type="journal article" date="2023" name="IScience">
        <title>Expanded male sex-determining region conserved during the evolution of homothallism in the green alga Volvox.</title>
        <authorList>
            <person name="Yamamoto K."/>
            <person name="Matsuzaki R."/>
            <person name="Mahakham W."/>
            <person name="Heman W."/>
            <person name="Sekimoto H."/>
            <person name="Kawachi M."/>
            <person name="Minakuchi Y."/>
            <person name="Toyoda A."/>
            <person name="Nozaki H."/>
        </authorList>
    </citation>
    <scope>NUCLEOTIDE SEQUENCE [LARGE SCALE GENOMIC DNA]</scope>
    <source>
        <strain evidence="2 3">NIES-4468</strain>
    </source>
</reference>
<evidence type="ECO:0000256" key="1">
    <source>
        <dbReference type="SAM" id="MobiDB-lite"/>
    </source>
</evidence>
<protein>
    <submittedName>
        <fullName evidence="2">Uncharacterized protein</fullName>
    </submittedName>
</protein>